<dbReference type="PANTHER" id="PTHR44846:SF1">
    <property type="entry name" value="MANNOSYL-D-GLYCERATE TRANSPORT_METABOLISM SYSTEM REPRESSOR MNGR-RELATED"/>
    <property type="match status" value="1"/>
</dbReference>
<dbReference type="EMBL" id="CP002106">
    <property type="protein sequence ID" value="ADK67581.1"/>
    <property type="molecule type" value="Genomic_DNA"/>
</dbReference>
<dbReference type="InterPro" id="IPR000524">
    <property type="entry name" value="Tscrpt_reg_HTH_GntR"/>
</dbReference>
<gene>
    <name evidence="5" type="ordered locus">Olsu_0463</name>
</gene>
<dbReference type="SMART" id="SM00345">
    <property type="entry name" value="HTH_GNTR"/>
    <property type="match status" value="1"/>
</dbReference>
<accession>E1QYW7</accession>
<dbReference type="SMART" id="SM00866">
    <property type="entry name" value="UTRA"/>
    <property type="match status" value="1"/>
</dbReference>
<dbReference type="eggNOG" id="COG2188">
    <property type="taxonomic scope" value="Bacteria"/>
</dbReference>
<dbReference type="InterPro" id="IPR011663">
    <property type="entry name" value="UTRA"/>
</dbReference>
<reference evidence="5 6" key="1">
    <citation type="journal article" date="2010" name="Stand. Genomic Sci.">
        <title>Complete genome sequence of Olsenella uli type strain (VPI D76D-27C).</title>
        <authorList>
            <person name="Goker M."/>
            <person name="Held B."/>
            <person name="Lucas S."/>
            <person name="Nolan M."/>
            <person name="Yasawong M."/>
            <person name="Glavina Del Rio T."/>
            <person name="Tice H."/>
            <person name="Cheng J.F."/>
            <person name="Bruce D."/>
            <person name="Detter J.C."/>
            <person name="Tapia R."/>
            <person name="Han C."/>
            <person name="Goodwin L."/>
            <person name="Pitluck S."/>
            <person name="Liolios K."/>
            <person name="Ivanova N."/>
            <person name="Mavromatis K."/>
            <person name="Mikhailova N."/>
            <person name="Pati A."/>
            <person name="Chen A."/>
            <person name="Palaniappan K."/>
            <person name="Land M."/>
            <person name="Hauser L."/>
            <person name="Chang Y.J."/>
            <person name="Jeffries C.D."/>
            <person name="Rohde M."/>
            <person name="Sikorski J."/>
            <person name="Pukall R."/>
            <person name="Woyke T."/>
            <person name="Bristow J."/>
            <person name="Eisen J.A."/>
            <person name="Markowitz V."/>
            <person name="Hugenholtz P."/>
            <person name="Kyrpides N.C."/>
            <person name="Klenk H.P."/>
            <person name="Lapidus A."/>
        </authorList>
    </citation>
    <scope>NUCLEOTIDE SEQUENCE [LARGE SCALE GENOMIC DNA]</scope>
    <source>
        <strain evidence="6">ATCC 49627 / DSM 7084 / CIP 109912 / JCM 12494 / NCIMB 702895 / VPI D76D-27C</strain>
    </source>
</reference>
<dbReference type="CDD" id="cd07377">
    <property type="entry name" value="WHTH_GntR"/>
    <property type="match status" value="1"/>
</dbReference>
<dbReference type="GeneID" id="78511904"/>
<keyword evidence="3" id="KW-0804">Transcription</keyword>
<dbReference type="InterPro" id="IPR050679">
    <property type="entry name" value="Bact_HTH_transcr_reg"/>
</dbReference>
<evidence type="ECO:0000313" key="6">
    <source>
        <dbReference type="Proteomes" id="UP000000333"/>
    </source>
</evidence>
<evidence type="ECO:0000256" key="1">
    <source>
        <dbReference type="ARBA" id="ARBA00023015"/>
    </source>
</evidence>
<dbReference type="STRING" id="633147.Olsu_0463"/>
<dbReference type="RefSeq" id="WP_013251333.1">
    <property type="nucleotide sequence ID" value="NC_014363.1"/>
</dbReference>
<dbReference type="InterPro" id="IPR036388">
    <property type="entry name" value="WH-like_DNA-bd_sf"/>
</dbReference>
<dbReference type="Pfam" id="PF00392">
    <property type="entry name" value="GntR"/>
    <property type="match status" value="1"/>
</dbReference>
<dbReference type="SUPFAM" id="SSF64288">
    <property type="entry name" value="Chorismate lyase-like"/>
    <property type="match status" value="1"/>
</dbReference>
<dbReference type="Pfam" id="PF07702">
    <property type="entry name" value="UTRA"/>
    <property type="match status" value="1"/>
</dbReference>
<keyword evidence="2" id="KW-0238">DNA-binding</keyword>
<dbReference type="Proteomes" id="UP000000333">
    <property type="component" value="Chromosome"/>
</dbReference>
<dbReference type="HOGENOM" id="CLU_063236_4_2_11"/>
<dbReference type="InterPro" id="IPR028978">
    <property type="entry name" value="Chorismate_lyase_/UTRA_dom_sf"/>
</dbReference>
<evidence type="ECO:0000259" key="4">
    <source>
        <dbReference type="PROSITE" id="PS50949"/>
    </source>
</evidence>
<dbReference type="GO" id="GO:0045892">
    <property type="term" value="P:negative regulation of DNA-templated transcription"/>
    <property type="evidence" value="ECO:0007669"/>
    <property type="project" value="TreeGrafter"/>
</dbReference>
<evidence type="ECO:0000256" key="3">
    <source>
        <dbReference type="ARBA" id="ARBA00023163"/>
    </source>
</evidence>
<keyword evidence="6" id="KW-1185">Reference proteome</keyword>
<dbReference type="Gene3D" id="3.40.1410.10">
    <property type="entry name" value="Chorismate lyase-like"/>
    <property type="match status" value="1"/>
</dbReference>
<evidence type="ECO:0000256" key="2">
    <source>
        <dbReference type="ARBA" id="ARBA00023125"/>
    </source>
</evidence>
<dbReference type="GO" id="GO:0003700">
    <property type="term" value="F:DNA-binding transcription factor activity"/>
    <property type="evidence" value="ECO:0007669"/>
    <property type="project" value="InterPro"/>
</dbReference>
<dbReference type="AlphaFoldDB" id="E1QYW7"/>
<dbReference type="PANTHER" id="PTHR44846">
    <property type="entry name" value="MANNOSYL-D-GLYCERATE TRANSPORT/METABOLISM SYSTEM REPRESSOR MNGR-RELATED"/>
    <property type="match status" value="1"/>
</dbReference>
<keyword evidence="1" id="KW-0805">Transcription regulation</keyword>
<sequence length="259" mass="28201">MAEVIAGARTTIARGGQGDAPVSTPDTDMPSYLRVRRALAERIERGAYAVGAALPSENDLASEFGTTRLTIRNATDGLVDQGRVRRIQGKGTFVTPGLLDPEGTSRGGFRETARILGRKPSVRVLSRRKRRAGEYYAWLFGIRPDDLLYSLRRLNSVDAEPLTIENTLVPLSILPGVEDVDIQVFSLYETYRHLGHMVAQTQEKLDIVELGGRDAGLLGVAAGSAALLLECVSYDALGQAIEYACSYTRGDRGGYAYDY</sequence>
<dbReference type="KEGG" id="ols:Olsu_0463"/>
<evidence type="ECO:0000313" key="5">
    <source>
        <dbReference type="EMBL" id="ADK67581.1"/>
    </source>
</evidence>
<dbReference type="PRINTS" id="PR00035">
    <property type="entry name" value="HTHGNTR"/>
</dbReference>
<proteinExistence type="predicted"/>
<name>E1QYW7_OLSUV</name>
<protein>
    <submittedName>
        <fullName evidence="5">Transcriptional regulator, GntR family</fullName>
    </submittedName>
</protein>
<dbReference type="GO" id="GO:0003677">
    <property type="term" value="F:DNA binding"/>
    <property type="evidence" value="ECO:0007669"/>
    <property type="project" value="UniProtKB-KW"/>
</dbReference>
<dbReference type="InterPro" id="IPR036390">
    <property type="entry name" value="WH_DNA-bd_sf"/>
</dbReference>
<dbReference type="Gene3D" id="1.10.10.10">
    <property type="entry name" value="Winged helix-like DNA-binding domain superfamily/Winged helix DNA-binding domain"/>
    <property type="match status" value="1"/>
</dbReference>
<dbReference type="PROSITE" id="PS50949">
    <property type="entry name" value="HTH_GNTR"/>
    <property type="match status" value="1"/>
</dbReference>
<organism evidence="5 6">
    <name type="scientific">Olsenella uli (strain ATCC 49627 / DSM 7084 / CCUG 31166 / CIP 109912 / JCM 12494 / LMG 11480 / NCIMB 702895 / VPI D76D-27C)</name>
    <name type="common">Lactobacillus uli</name>
    <dbReference type="NCBI Taxonomy" id="633147"/>
    <lineage>
        <taxon>Bacteria</taxon>
        <taxon>Bacillati</taxon>
        <taxon>Actinomycetota</taxon>
        <taxon>Coriobacteriia</taxon>
        <taxon>Coriobacteriales</taxon>
        <taxon>Atopobiaceae</taxon>
        <taxon>Olsenella</taxon>
    </lineage>
</organism>
<dbReference type="SUPFAM" id="SSF46785">
    <property type="entry name" value="Winged helix' DNA-binding domain"/>
    <property type="match status" value="1"/>
</dbReference>
<feature type="domain" description="HTH gntR-type" evidence="4">
    <location>
        <begin position="29"/>
        <end position="97"/>
    </location>
</feature>